<dbReference type="AlphaFoldDB" id="A0A246HJW2"/>
<dbReference type="Pfam" id="PF13391">
    <property type="entry name" value="HNH_2"/>
    <property type="match status" value="1"/>
</dbReference>
<reference evidence="2 3" key="1">
    <citation type="submission" date="2017-06" db="EMBL/GenBank/DDBJ databases">
        <authorList>
            <person name="Kim H.J."/>
            <person name="Triplett B.A."/>
        </authorList>
    </citation>
    <scope>NUCLEOTIDE SEQUENCE [LARGE SCALE GENOMIC DNA]</scope>
    <source>
        <strain evidence="2 3">13146</strain>
    </source>
</reference>
<evidence type="ECO:0000313" key="3">
    <source>
        <dbReference type="Proteomes" id="UP000198157"/>
    </source>
</evidence>
<accession>A0A246HJW2</accession>
<comment type="caution">
    <text evidence="2">The sequence shown here is derived from an EMBL/GenBank/DDBJ whole genome shotgun (WGS) entry which is preliminary data.</text>
</comment>
<sequence length="252" mass="27537">MVEHWTDSELESAVDAYLDMLTDELNGRRVVKAHAYRELSEKVGRNAKAWEFRMQNISHVLDGLGLRWIDGLKPAKNVGQDVAARLIKLIGERPFPQQISAPTLDQVTQEAVTEGAFNPGTASDQRKRVLASIVRRRGQPAFRAALIKAYAGRCAVTGCDVLDALEAAHIFPYLDGETNAVSNGLLLRADIHTLFDLRLIAVDPEARTVLIAPSLRASTYGSLQGVSLSTTAAAGDSASHHALVYHRANCKW</sequence>
<evidence type="ECO:0000259" key="1">
    <source>
        <dbReference type="Pfam" id="PF13391"/>
    </source>
</evidence>
<dbReference type="GO" id="GO:0004519">
    <property type="term" value="F:endonuclease activity"/>
    <property type="evidence" value="ECO:0007669"/>
    <property type="project" value="UniProtKB-KW"/>
</dbReference>
<dbReference type="EMBL" id="NIVS01000042">
    <property type="protein sequence ID" value="OWQ51384.1"/>
    <property type="molecule type" value="Genomic_DNA"/>
</dbReference>
<name>A0A246HJW2_STEMA</name>
<feature type="domain" description="HNH nuclease" evidence="1">
    <location>
        <begin position="154"/>
        <end position="203"/>
    </location>
</feature>
<dbReference type="OrthoDB" id="529575at2"/>
<gene>
    <name evidence="2" type="ORF">CEE60_15180</name>
</gene>
<keyword evidence="2" id="KW-0540">Nuclease</keyword>
<dbReference type="Proteomes" id="UP000198157">
    <property type="component" value="Unassembled WGS sequence"/>
</dbReference>
<keyword evidence="2" id="KW-0378">Hydrolase</keyword>
<proteinExistence type="predicted"/>
<protein>
    <submittedName>
        <fullName evidence="2">HNH endonuclease</fullName>
    </submittedName>
</protein>
<dbReference type="InterPro" id="IPR003615">
    <property type="entry name" value="HNH_nuc"/>
</dbReference>
<keyword evidence="2" id="KW-0255">Endonuclease</keyword>
<evidence type="ECO:0000313" key="2">
    <source>
        <dbReference type="EMBL" id="OWQ51384.1"/>
    </source>
</evidence>
<organism evidence="2 3">
    <name type="scientific">Stenotrophomonas maltophilia</name>
    <name type="common">Pseudomonas maltophilia</name>
    <name type="synonym">Xanthomonas maltophilia</name>
    <dbReference type="NCBI Taxonomy" id="40324"/>
    <lineage>
        <taxon>Bacteria</taxon>
        <taxon>Pseudomonadati</taxon>
        <taxon>Pseudomonadota</taxon>
        <taxon>Gammaproteobacteria</taxon>
        <taxon>Lysobacterales</taxon>
        <taxon>Lysobacteraceae</taxon>
        <taxon>Stenotrophomonas</taxon>
        <taxon>Stenotrophomonas maltophilia group</taxon>
    </lineage>
</organism>